<dbReference type="InterPro" id="IPR029774">
    <property type="entry name" value="CSAP"/>
</dbReference>
<dbReference type="Proteomes" id="UP000007875">
    <property type="component" value="Unassembled WGS sequence"/>
</dbReference>
<accession>H2ZD90</accession>
<evidence type="ECO:0000313" key="2">
    <source>
        <dbReference type="Ensembl" id="ENSCSAVP00000015556.1"/>
    </source>
</evidence>
<feature type="region of interest" description="Disordered" evidence="1">
    <location>
        <begin position="46"/>
        <end position="154"/>
    </location>
</feature>
<dbReference type="GO" id="GO:0005814">
    <property type="term" value="C:centriole"/>
    <property type="evidence" value="ECO:0007669"/>
    <property type="project" value="TreeGrafter"/>
</dbReference>
<feature type="compositionally biased region" description="Polar residues" evidence="1">
    <location>
        <begin position="215"/>
        <end position="231"/>
    </location>
</feature>
<sequence>MKLRSRKSEYQQSFAKPSDDFFKTVYQDQYTYRCKRRERENQHFKFKWESESSDSQSENDNASQDQDCNDNTKIVLPSIEDPTQPEGAARLNAAEDNYKITDDEQKSTNKDDGKDETLTEGRKSRVKSRSSTRCKSRERSSSAKPPFVSYGWADKQLETGRKKTHNVQAPRKSVHVGALKRQSYMEKLKEKKQRCASRASSVLSSLPILQKKPSDSSCWQTEYQRCYSSQSDRPKTSSSTKSIRKSKASTRRPNRV</sequence>
<protein>
    <submittedName>
        <fullName evidence="2">Uncharacterized protein</fullName>
    </submittedName>
</protein>
<feature type="compositionally biased region" description="Basic and acidic residues" evidence="1">
    <location>
        <begin position="96"/>
        <end position="123"/>
    </location>
</feature>
<dbReference type="GO" id="GO:0005819">
    <property type="term" value="C:spindle"/>
    <property type="evidence" value="ECO:0007669"/>
    <property type="project" value="TreeGrafter"/>
</dbReference>
<feature type="compositionally biased region" description="Low complexity" evidence="1">
    <location>
        <begin position="53"/>
        <end position="66"/>
    </location>
</feature>
<name>H2ZD90_CIOSA</name>
<dbReference type="PANTHER" id="PTHR31022:SF4">
    <property type="entry name" value="CENTRIOLE, CILIA AND SPINDLE-ASSOCIATED PROTEIN"/>
    <property type="match status" value="1"/>
</dbReference>
<dbReference type="OMA" id="FKWESES"/>
<feature type="compositionally biased region" description="Basic residues" evidence="1">
    <location>
        <begin position="124"/>
        <end position="134"/>
    </location>
</feature>
<reference evidence="2" key="2">
    <citation type="submission" date="2025-08" db="UniProtKB">
        <authorList>
            <consortium name="Ensembl"/>
        </authorList>
    </citation>
    <scope>IDENTIFICATION</scope>
</reference>
<evidence type="ECO:0000313" key="3">
    <source>
        <dbReference type="Proteomes" id="UP000007875"/>
    </source>
</evidence>
<dbReference type="Pfam" id="PF15748">
    <property type="entry name" value="CCSAP"/>
    <property type="match status" value="1"/>
</dbReference>
<proteinExistence type="predicted"/>
<dbReference type="GO" id="GO:1901673">
    <property type="term" value="P:regulation of mitotic spindle assembly"/>
    <property type="evidence" value="ECO:0007669"/>
    <property type="project" value="TreeGrafter"/>
</dbReference>
<dbReference type="GO" id="GO:0036064">
    <property type="term" value="C:ciliary basal body"/>
    <property type="evidence" value="ECO:0007669"/>
    <property type="project" value="TreeGrafter"/>
</dbReference>
<feature type="compositionally biased region" description="Basic residues" evidence="1">
    <location>
        <begin position="242"/>
        <end position="256"/>
    </location>
</feature>
<dbReference type="AlphaFoldDB" id="H2ZD90"/>
<dbReference type="HOGENOM" id="CLU_054214_0_0_1"/>
<dbReference type="GO" id="GO:0008017">
    <property type="term" value="F:microtubule binding"/>
    <property type="evidence" value="ECO:0007669"/>
    <property type="project" value="TreeGrafter"/>
</dbReference>
<organism evidence="2 3">
    <name type="scientific">Ciona savignyi</name>
    <name type="common">Pacific transparent sea squirt</name>
    <dbReference type="NCBI Taxonomy" id="51511"/>
    <lineage>
        <taxon>Eukaryota</taxon>
        <taxon>Metazoa</taxon>
        <taxon>Chordata</taxon>
        <taxon>Tunicata</taxon>
        <taxon>Ascidiacea</taxon>
        <taxon>Phlebobranchia</taxon>
        <taxon>Cionidae</taxon>
        <taxon>Ciona</taxon>
    </lineage>
</organism>
<reference evidence="2" key="3">
    <citation type="submission" date="2025-09" db="UniProtKB">
        <authorList>
            <consortium name="Ensembl"/>
        </authorList>
    </citation>
    <scope>IDENTIFICATION</scope>
</reference>
<reference evidence="3" key="1">
    <citation type="submission" date="2003-08" db="EMBL/GenBank/DDBJ databases">
        <authorList>
            <person name="Birren B."/>
            <person name="Nusbaum C."/>
            <person name="Abebe A."/>
            <person name="Abouelleil A."/>
            <person name="Adekoya E."/>
            <person name="Ait-zahra M."/>
            <person name="Allen N."/>
            <person name="Allen T."/>
            <person name="An P."/>
            <person name="Anderson M."/>
            <person name="Anderson S."/>
            <person name="Arachchi H."/>
            <person name="Armbruster J."/>
            <person name="Bachantsang P."/>
            <person name="Baldwin J."/>
            <person name="Barry A."/>
            <person name="Bayul T."/>
            <person name="Blitshsteyn B."/>
            <person name="Bloom T."/>
            <person name="Blye J."/>
            <person name="Boguslavskiy L."/>
            <person name="Borowsky M."/>
            <person name="Boukhgalter B."/>
            <person name="Brunache A."/>
            <person name="Butler J."/>
            <person name="Calixte N."/>
            <person name="Calvo S."/>
            <person name="Camarata J."/>
            <person name="Campo K."/>
            <person name="Chang J."/>
            <person name="Cheshatsang Y."/>
            <person name="Citroen M."/>
            <person name="Collymore A."/>
            <person name="Considine T."/>
            <person name="Cook A."/>
            <person name="Cooke P."/>
            <person name="Corum B."/>
            <person name="Cuomo C."/>
            <person name="David R."/>
            <person name="Dawoe T."/>
            <person name="Degray S."/>
            <person name="Dodge S."/>
            <person name="Dooley K."/>
            <person name="Dorje P."/>
            <person name="Dorjee K."/>
            <person name="Dorris L."/>
            <person name="Duffey N."/>
            <person name="Dupes A."/>
            <person name="Elkins T."/>
            <person name="Engels R."/>
            <person name="Erickson J."/>
            <person name="Farina A."/>
            <person name="Faro S."/>
            <person name="Ferreira P."/>
            <person name="Fischer H."/>
            <person name="Fitzgerald M."/>
            <person name="Foley K."/>
            <person name="Gage D."/>
            <person name="Galagan J."/>
            <person name="Gearin G."/>
            <person name="Gnerre S."/>
            <person name="Gnirke A."/>
            <person name="Goyette A."/>
            <person name="Graham J."/>
            <person name="Grandbois E."/>
            <person name="Gyaltsen K."/>
            <person name="Hafez N."/>
            <person name="Hagopian D."/>
            <person name="Hagos B."/>
            <person name="Hall J."/>
            <person name="Hatcher B."/>
            <person name="Heller A."/>
            <person name="Higgins H."/>
            <person name="Honan T."/>
            <person name="Horn A."/>
            <person name="Houde N."/>
            <person name="Hughes L."/>
            <person name="Hulme W."/>
            <person name="Husby E."/>
            <person name="Iliev I."/>
            <person name="Jaffe D."/>
            <person name="Jones C."/>
            <person name="Kamal M."/>
            <person name="Kamat A."/>
            <person name="Kamvysselis M."/>
            <person name="Karlsson E."/>
            <person name="Kells C."/>
            <person name="Kieu A."/>
            <person name="Kisner P."/>
            <person name="Kodira C."/>
            <person name="Kulbokas E."/>
            <person name="Labutti K."/>
            <person name="Lama D."/>
            <person name="Landers T."/>
            <person name="Leger J."/>
            <person name="Levine S."/>
            <person name="Lewis D."/>
            <person name="Lewis T."/>
            <person name="Lindblad-toh K."/>
            <person name="Liu X."/>
            <person name="Lokyitsang T."/>
            <person name="Lokyitsang Y."/>
            <person name="Lucien O."/>
            <person name="Lui A."/>
            <person name="Ma L.J."/>
            <person name="Mabbitt R."/>
            <person name="Macdonald J."/>
            <person name="Maclean C."/>
            <person name="Major J."/>
            <person name="Manning J."/>
            <person name="Marabella R."/>
            <person name="Maru K."/>
            <person name="Matthews C."/>
            <person name="Mauceli E."/>
            <person name="Mccarthy M."/>
            <person name="Mcdonough S."/>
            <person name="Mcghee T."/>
            <person name="Meldrim J."/>
            <person name="Meneus L."/>
            <person name="Mesirov J."/>
            <person name="Mihalev A."/>
            <person name="Mihova T."/>
            <person name="Mikkelsen T."/>
            <person name="Mlenga V."/>
            <person name="Moru K."/>
            <person name="Mozes J."/>
            <person name="Mulrain L."/>
            <person name="Munson G."/>
            <person name="Naylor J."/>
            <person name="Newes C."/>
            <person name="Nguyen C."/>
            <person name="Nguyen N."/>
            <person name="Nguyen T."/>
            <person name="Nicol R."/>
            <person name="Nielsen C."/>
            <person name="Nizzari M."/>
            <person name="Norbu C."/>
            <person name="Norbu N."/>
            <person name="O'donnell P."/>
            <person name="Okoawo O."/>
            <person name="O'leary S."/>
            <person name="Omotosho B."/>
            <person name="O'neill K."/>
            <person name="Osman S."/>
            <person name="Parker S."/>
            <person name="Perrin D."/>
            <person name="Phunkhang P."/>
            <person name="Piqani B."/>
            <person name="Purcell S."/>
            <person name="Rachupka T."/>
            <person name="Ramasamy U."/>
            <person name="Rameau R."/>
            <person name="Ray V."/>
            <person name="Raymond C."/>
            <person name="Retta R."/>
            <person name="Richardson S."/>
            <person name="Rise C."/>
            <person name="Rodriguez J."/>
            <person name="Rogers J."/>
            <person name="Rogov P."/>
            <person name="Rutman M."/>
            <person name="Schupbach R."/>
            <person name="Seaman C."/>
            <person name="Settipalli S."/>
            <person name="Sharpe T."/>
            <person name="Sheridan J."/>
            <person name="Sherpa N."/>
            <person name="Shi J."/>
            <person name="Smirnov S."/>
            <person name="Smith C."/>
            <person name="Sougnez C."/>
            <person name="Spencer B."/>
            <person name="Stalker J."/>
            <person name="Stange-thomann N."/>
            <person name="Stavropoulos S."/>
            <person name="Stetson K."/>
            <person name="Stone C."/>
            <person name="Stone S."/>
            <person name="Stubbs M."/>
            <person name="Talamas J."/>
            <person name="Tchuinga P."/>
            <person name="Tenzing P."/>
            <person name="Tesfaye S."/>
            <person name="Theodore J."/>
            <person name="Thoulutsang Y."/>
            <person name="Topham K."/>
            <person name="Towey S."/>
            <person name="Tsamla T."/>
            <person name="Tsomo N."/>
            <person name="Vallee D."/>
            <person name="Vassiliev H."/>
            <person name="Venkataraman V."/>
            <person name="Vinson J."/>
            <person name="Vo A."/>
            <person name="Wade C."/>
            <person name="Wang S."/>
            <person name="Wangchuk T."/>
            <person name="Wangdi T."/>
            <person name="Whittaker C."/>
            <person name="Wilkinson J."/>
            <person name="Wu Y."/>
            <person name="Wyman D."/>
            <person name="Yadav S."/>
            <person name="Yang S."/>
            <person name="Yang X."/>
            <person name="Yeager S."/>
            <person name="Yee E."/>
            <person name="Young G."/>
            <person name="Zainoun J."/>
            <person name="Zembeck L."/>
            <person name="Zimmer A."/>
            <person name="Zody M."/>
            <person name="Lander E."/>
        </authorList>
    </citation>
    <scope>NUCLEOTIDE SEQUENCE [LARGE SCALE GENOMIC DNA]</scope>
</reference>
<dbReference type="PANTHER" id="PTHR31022">
    <property type="entry name" value="CENTRIOLE, CILIA AND SPINDLE-ASSOCIATED PROTEIN"/>
    <property type="match status" value="1"/>
</dbReference>
<dbReference type="InParanoid" id="H2ZD90"/>
<feature type="region of interest" description="Disordered" evidence="1">
    <location>
        <begin position="196"/>
        <end position="256"/>
    </location>
</feature>
<evidence type="ECO:0000256" key="1">
    <source>
        <dbReference type="SAM" id="MobiDB-lite"/>
    </source>
</evidence>
<dbReference type="eggNOG" id="ENOG502SCQ8">
    <property type="taxonomic scope" value="Eukaryota"/>
</dbReference>
<dbReference type="GO" id="GO:0035869">
    <property type="term" value="C:ciliary transition zone"/>
    <property type="evidence" value="ECO:0007669"/>
    <property type="project" value="TreeGrafter"/>
</dbReference>
<dbReference type="Ensembl" id="ENSCSAVT00000015734.1">
    <property type="protein sequence ID" value="ENSCSAVP00000015556.1"/>
    <property type="gene ID" value="ENSCSAVG00000009133.1"/>
</dbReference>
<keyword evidence="3" id="KW-1185">Reference proteome</keyword>